<feature type="modified residue" description="4-aspartylphosphate" evidence="1">
    <location>
        <position position="58"/>
    </location>
</feature>
<protein>
    <submittedName>
        <fullName evidence="4">Response regulator transcription factor</fullName>
    </submittedName>
</protein>
<dbReference type="SUPFAM" id="SSF52172">
    <property type="entry name" value="CheY-like"/>
    <property type="match status" value="1"/>
</dbReference>
<dbReference type="Pfam" id="PF04397">
    <property type="entry name" value="LytTR"/>
    <property type="match status" value="1"/>
</dbReference>
<dbReference type="PANTHER" id="PTHR37299">
    <property type="entry name" value="TRANSCRIPTIONAL REGULATOR-RELATED"/>
    <property type="match status" value="1"/>
</dbReference>
<evidence type="ECO:0000313" key="4">
    <source>
        <dbReference type="EMBL" id="MBO8471048.1"/>
    </source>
</evidence>
<dbReference type="GO" id="GO:0000156">
    <property type="term" value="F:phosphorelay response regulator activity"/>
    <property type="evidence" value="ECO:0007669"/>
    <property type="project" value="InterPro"/>
</dbReference>
<comment type="caution">
    <text evidence="4">The sequence shown here is derived from an EMBL/GenBank/DDBJ whole genome shotgun (WGS) entry which is preliminary data.</text>
</comment>
<feature type="domain" description="HTH LytTR-type" evidence="3">
    <location>
        <begin position="143"/>
        <end position="250"/>
    </location>
</feature>
<name>A0A9D9NEZ0_9BACT</name>
<dbReference type="SMART" id="SM00448">
    <property type="entry name" value="REC"/>
    <property type="match status" value="1"/>
</dbReference>
<dbReference type="Gene3D" id="3.40.50.2300">
    <property type="match status" value="1"/>
</dbReference>
<gene>
    <name evidence="4" type="ORF">IAB82_04545</name>
</gene>
<reference evidence="4" key="2">
    <citation type="journal article" date="2021" name="PeerJ">
        <title>Extensive microbial diversity within the chicken gut microbiome revealed by metagenomics and culture.</title>
        <authorList>
            <person name="Gilroy R."/>
            <person name="Ravi A."/>
            <person name="Getino M."/>
            <person name="Pursley I."/>
            <person name="Horton D.L."/>
            <person name="Alikhan N.F."/>
            <person name="Baker D."/>
            <person name="Gharbi K."/>
            <person name="Hall N."/>
            <person name="Watson M."/>
            <person name="Adriaenssens E.M."/>
            <person name="Foster-Nyarko E."/>
            <person name="Jarju S."/>
            <person name="Secka A."/>
            <person name="Antonio M."/>
            <person name="Oren A."/>
            <person name="Chaudhuri R.R."/>
            <person name="La Ragione R."/>
            <person name="Hildebrand F."/>
            <person name="Pallen M.J."/>
        </authorList>
    </citation>
    <scope>NUCLEOTIDE SEQUENCE</scope>
    <source>
        <strain evidence="4">B2-22910</strain>
    </source>
</reference>
<dbReference type="PROSITE" id="PS50110">
    <property type="entry name" value="RESPONSE_REGULATORY"/>
    <property type="match status" value="1"/>
</dbReference>
<organism evidence="4 5">
    <name type="scientific">Candidatus Cryptobacteroides faecavium</name>
    <dbReference type="NCBI Taxonomy" id="2840762"/>
    <lineage>
        <taxon>Bacteria</taxon>
        <taxon>Pseudomonadati</taxon>
        <taxon>Bacteroidota</taxon>
        <taxon>Bacteroidia</taxon>
        <taxon>Bacteroidales</taxon>
        <taxon>Candidatus Cryptobacteroides</taxon>
    </lineage>
</organism>
<reference evidence="4" key="1">
    <citation type="submission" date="2020-10" db="EMBL/GenBank/DDBJ databases">
        <authorList>
            <person name="Gilroy R."/>
        </authorList>
    </citation>
    <scope>NUCLEOTIDE SEQUENCE</scope>
    <source>
        <strain evidence="4">B2-22910</strain>
    </source>
</reference>
<keyword evidence="1" id="KW-0597">Phosphoprotein</keyword>
<dbReference type="SMART" id="SM00850">
    <property type="entry name" value="LytTR"/>
    <property type="match status" value="1"/>
</dbReference>
<feature type="domain" description="Response regulatory" evidence="2">
    <location>
        <begin position="4"/>
        <end position="118"/>
    </location>
</feature>
<evidence type="ECO:0000256" key="1">
    <source>
        <dbReference type="PROSITE-ProRule" id="PRU00169"/>
    </source>
</evidence>
<evidence type="ECO:0000259" key="3">
    <source>
        <dbReference type="PROSITE" id="PS50930"/>
    </source>
</evidence>
<dbReference type="Pfam" id="PF00072">
    <property type="entry name" value="Response_reg"/>
    <property type="match status" value="1"/>
</dbReference>
<dbReference type="Gene3D" id="2.40.50.1020">
    <property type="entry name" value="LytTr DNA-binding domain"/>
    <property type="match status" value="1"/>
</dbReference>
<dbReference type="Proteomes" id="UP000823603">
    <property type="component" value="Unassembled WGS sequence"/>
</dbReference>
<evidence type="ECO:0000259" key="2">
    <source>
        <dbReference type="PROSITE" id="PS50110"/>
    </source>
</evidence>
<evidence type="ECO:0000313" key="5">
    <source>
        <dbReference type="Proteomes" id="UP000823603"/>
    </source>
</evidence>
<proteinExistence type="predicted"/>
<dbReference type="PANTHER" id="PTHR37299:SF1">
    <property type="entry name" value="STAGE 0 SPORULATION PROTEIN A HOMOLOG"/>
    <property type="match status" value="1"/>
</dbReference>
<dbReference type="InterPro" id="IPR046947">
    <property type="entry name" value="LytR-like"/>
</dbReference>
<accession>A0A9D9NEZ0</accession>
<sequence>MTLNVLIVEDEPMAMANLSRMLGTYFPELKIIGSTGSIKDTVAWLKEHPDAADIIFMDVELSDGNCFEIFRQAGIKAKVIMTTAYDSYAVKAFEVNSIDYLLKPVDKDALKRAVDRCISSAEKTGIEKITRILRHETEYRQRLIVRMNDKILPVKVSDIAYIYSEEKNTVLVNFNGTRYIIDSSLDILSEELDPSQFFRISRSCILNMQAIESLVKHFGGRLKVVAHPSPDFDMTVSRSRVEEFMQWLEGDK</sequence>
<dbReference type="InterPro" id="IPR007492">
    <property type="entry name" value="LytTR_DNA-bd_dom"/>
</dbReference>
<dbReference type="EMBL" id="JADIMB010000064">
    <property type="protein sequence ID" value="MBO8471048.1"/>
    <property type="molecule type" value="Genomic_DNA"/>
</dbReference>
<dbReference type="InterPro" id="IPR011006">
    <property type="entry name" value="CheY-like_superfamily"/>
</dbReference>
<dbReference type="PROSITE" id="PS50930">
    <property type="entry name" value="HTH_LYTTR"/>
    <property type="match status" value="1"/>
</dbReference>
<dbReference type="AlphaFoldDB" id="A0A9D9NEZ0"/>
<dbReference type="GO" id="GO:0003677">
    <property type="term" value="F:DNA binding"/>
    <property type="evidence" value="ECO:0007669"/>
    <property type="project" value="InterPro"/>
</dbReference>
<dbReference type="InterPro" id="IPR001789">
    <property type="entry name" value="Sig_transdc_resp-reg_receiver"/>
</dbReference>